<evidence type="ECO:0000313" key="2">
    <source>
        <dbReference type="Proteomes" id="UP000825935"/>
    </source>
</evidence>
<reference evidence="1 2" key="1">
    <citation type="submission" date="2021-08" db="EMBL/GenBank/DDBJ databases">
        <title>WGS assembly of Ceratopteris richardii.</title>
        <authorList>
            <person name="Marchant D.B."/>
            <person name="Chen G."/>
            <person name="Jenkins J."/>
            <person name="Shu S."/>
            <person name="Leebens-Mack J."/>
            <person name="Grimwood J."/>
            <person name="Schmutz J."/>
            <person name="Soltis P."/>
            <person name="Soltis D."/>
            <person name="Chen Z.-H."/>
        </authorList>
    </citation>
    <scope>NUCLEOTIDE SEQUENCE [LARGE SCALE GENOMIC DNA]</scope>
    <source>
        <strain evidence="1">Whitten #5841</strain>
        <tissue evidence="1">Leaf</tissue>
    </source>
</reference>
<gene>
    <name evidence="1" type="ORF">KP509_27G023700</name>
</gene>
<sequence length="71" mass="8195">MLRDPPCSTQRFLPLNPLRSLISNQGFCASLRKTSLPPSSFFPHQRHPHLHTHHCFHLLADRSPTLMFAHI</sequence>
<organism evidence="1 2">
    <name type="scientific">Ceratopteris richardii</name>
    <name type="common">Triangle waterfern</name>
    <dbReference type="NCBI Taxonomy" id="49495"/>
    <lineage>
        <taxon>Eukaryota</taxon>
        <taxon>Viridiplantae</taxon>
        <taxon>Streptophyta</taxon>
        <taxon>Embryophyta</taxon>
        <taxon>Tracheophyta</taxon>
        <taxon>Polypodiopsida</taxon>
        <taxon>Polypodiidae</taxon>
        <taxon>Polypodiales</taxon>
        <taxon>Pteridineae</taxon>
        <taxon>Pteridaceae</taxon>
        <taxon>Parkerioideae</taxon>
        <taxon>Ceratopteris</taxon>
    </lineage>
</organism>
<name>A0A8T2RH47_CERRI</name>
<accession>A0A8T2RH47</accession>
<dbReference type="AlphaFoldDB" id="A0A8T2RH47"/>
<dbReference type="Proteomes" id="UP000825935">
    <property type="component" value="Chromosome 27"/>
</dbReference>
<proteinExistence type="predicted"/>
<dbReference type="EMBL" id="CM035432">
    <property type="protein sequence ID" value="KAH7294895.1"/>
    <property type="molecule type" value="Genomic_DNA"/>
</dbReference>
<protein>
    <submittedName>
        <fullName evidence="1">Uncharacterized protein</fullName>
    </submittedName>
</protein>
<comment type="caution">
    <text evidence="1">The sequence shown here is derived from an EMBL/GenBank/DDBJ whole genome shotgun (WGS) entry which is preliminary data.</text>
</comment>
<evidence type="ECO:0000313" key="1">
    <source>
        <dbReference type="EMBL" id="KAH7294895.1"/>
    </source>
</evidence>
<keyword evidence="2" id="KW-1185">Reference proteome</keyword>